<dbReference type="SUPFAM" id="SSF110849">
    <property type="entry name" value="ParB/Sulfiredoxin"/>
    <property type="match status" value="1"/>
</dbReference>
<dbReference type="Gene3D" id="3.90.1530.10">
    <property type="entry name" value="Conserved hypothetical protein from pyrococcus furiosus pfu- 392566-001, ParB domain"/>
    <property type="match status" value="1"/>
</dbReference>
<evidence type="ECO:0000256" key="1">
    <source>
        <dbReference type="ARBA" id="ARBA00022741"/>
    </source>
</evidence>
<organism evidence="3 4">
    <name type="scientific">Candidatus Gottesmanbacteria bacterium GW2011_GWA2_47_9</name>
    <dbReference type="NCBI Taxonomy" id="1618445"/>
    <lineage>
        <taxon>Bacteria</taxon>
        <taxon>Candidatus Gottesmaniibacteriota</taxon>
    </lineage>
</organism>
<evidence type="ECO:0000256" key="2">
    <source>
        <dbReference type="ARBA" id="ARBA00022840"/>
    </source>
</evidence>
<proteinExistence type="predicted"/>
<dbReference type="Proteomes" id="UP000034739">
    <property type="component" value="Unassembled WGS sequence"/>
</dbReference>
<keyword evidence="1" id="KW-0547">Nucleotide-binding</keyword>
<dbReference type="CDD" id="cd16388">
    <property type="entry name" value="SbnI_like_N"/>
    <property type="match status" value="1"/>
</dbReference>
<accession>A0A0G1U2D0</accession>
<dbReference type="AlphaFoldDB" id="A0A0G1U2D0"/>
<dbReference type="EMBL" id="LCOY01000011">
    <property type="protein sequence ID" value="KKU88234.1"/>
    <property type="molecule type" value="Genomic_DNA"/>
</dbReference>
<keyword evidence="2" id="KW-0067">ATP-binding</keyword>
<gene>
    <name evidence="3" type="ORF">UY16_C0011G0027</name>
</gene>
<sequence length="244" mass="27703">MGPSPSFYPDLKILPITDIRLQEYVQKRRAGTLAEIMKKEGILRHPPIVTQSLSGMYIQLDGANRITAISVLGYSHCLVQEIDYSDPHQVHLTSWSHLTVVSKEQFLHVLRGMSCVTVREHKTFSHRLLLRPDTLCVAVFAGDGAVEVRCKTSFADFVSEMGKIVAIYEDKPVERVFSESPWTPESISVRFKRHPELNVFIAFPTFSPQQVMTLVDRGALLPAGLTRHVVYRRKLNVNMPLEYL</sequence>
<dbReference type="GO" id="GO:0005524">
    <property type="term" value="F:ATP binding"/>
    <property type="evidence" value="ECO:0007669"/>
    <property type="project" value="UniProtKB-KW"/>
</dbReference>
<name>A0A0G1U2D0_9BACT</name>
<dbReference type="Gene3D" id="3.30.1760.10">
    <property type="entry name" value="Conserved hypothetical protein from pyrococcus furiosus pfu- 392566-001, domain 2"/>
    <property type="match status" value="1"/>
</dbReference>
<comment type="caution">
    <text evidence="3">The sequence shown here is derived from an EMBL/GenBank/DDBJ whole genome shotgun (WGS) entry which is preliminary data.</text>
</comment>
<evidence type="ECO:0008006" key="5">
    <source>
        <dbReference type="Google" id="ProtNLM"/>
    </source>
</evidence>
<dbReference type="InterPro" id="IPR036086">
    <property type="entry name" value="ParB/Sulfiredoxin_sf"/>
</dbReference>
<dbReference type="InterPro" id="IPR037953">
    <property type="entry name" value="SbnI-like_N"/>
</dbReference>
<evidence type="ECO:0000313" key="3">
    <source>
        <dbReference type="EMBL" id="KKU88234.1"/>
    </source>
</evidence>
<protein>
    <recommendedName>
        <fullName evidence="5">ParB/Sulfiredoxin domain-containing protein</fullName>
    </recommendedName>
</protein>
<dbReference type="InterPro" id="IPR023098">
    <property type="entry name" value="SerK/SbnI_C"/>
</dbReference>
<evidence type="ECO:0000313" key="4">
    <source>
        <dbReference type="Proteomes" id="UP000034739"/>
    </source>
</evidence>
<reference evidence="3 4" key="1">
    <citation type="journal article" date="2015" name="Nature">
        <title>rRNA introns, odd ribosomes, and small enigmatic genomes across a large radiation of phyla.</title>
        <authorList>
            <person name="Brown C.T."/>
            <person name="Hug L.A."/>
            <person name="Thomas B.C."/>
            <person name="Sharon I."/>
            <person name="Castelle C.J."/>
            <person name="Singh A."/>
            <person name="Wilkins M.J."/>
            <person name="Williams K.H."/>
            <person name="Banfield J.F."/>
        </authorList>
    </citation>
    <scope>NUCLEOTIDE SEQUENCE [LARGE SCALE GENOMIC DNA]</scope>
</reference>
<feature type="non-terminal residue" evidence="3">
    <location>
        <position position="244"/>
    </location>
</feature>